<evidence type="ECO:0000256" key="1">
    <source>
        <dbReference type="SAM" id="MobiDB-lite"/>
    </source>
</evidence>
<accession>A0AAN8PNT1</accession>
<reference evidence="2 3" key="1">
    <citation type="submission" date="2023-10" db="EMBL/GenBank/DDBJ databases">
        <title>Genomes of two closely related lineages of the louse Polyplax serrata with different host specificities.</title>
        <authorList>
            <person name="Martinu J."/>
            <person name="Tarabai H."/>
            <person name="Stefka J."/>
            <person name="Hypsa V."/>
        </authorList>
    </citation>
    <scope>NUCLEOTIDE SEQUENCE [LARGE SCALE GENOMIC DNA]</scope>
    <source>
        <strain evidence="2">HR10_N</strain>
    </source>
</reference>
<feature type="region of interest" description="Disordered" evidence="1">
    <location>
        <begin position="1"/>
        <end position="31"/>
    </location>
</feature>
<protein>
    <submittedName>
        <fullName evidence="2">Uncharacterized protein</fullName>
    </submittedName>
</protein>
<comment type="caution">
    <text evidence="2">The sequence shown here is derived from an EMBL/GenBank/DDBJ whole genome shotgun (WGS) entry which is preliminary data.</text>
</comment>
<evidence type="ECO:0000313" key="3">
    <source>
        <dbReference type="Proteomes" id="UP001372834"/>
    </source>
</evidence>
<gene>
    <name evidence="2" type="ORF">RUM43_003926</name>
</gene>
<proteinExistence type="predicted"/>
<name>A0AAN8PNT1_POLSC</name>
<dbReference type="AlphaFoldDB" id="A0AAN8PNT1"/>
<feature type="compositionally biased region" description="Basic and acidic residues" evidence="1">
    <location>
        <begin position="1"/>
        <end position="26"/>
    </location>
</feature>
<evidence type="ECO:0000313" key="2">
    <source>
        <dbReference type="EMBL" id="KAK6642424.1"/>
    </source>
</evidence>
<dbReference type="Proteomes" id="UP001372834">
    <property type="component" value="Unassembled WGS sequence"/>
</dbReference>
<sequence>DCHGRHWAPDDLKDLGTDPSEHEQRKTPGRQEGLIVLGDSGTATGALKITMTRNLLSGETQECQKPRKELVQ</sequence>
<organism evidence="2 3">
    <name type="scientific">Polyplax serrata</name>
    <name type="common">Common mouse louse</name>
    <dbReference type="NCBI Taxonomy" id="468196"/>
    <lineage>
        <taxon>Eukaryota</taxon>
        <taxon>Metazoa</taxon>
        <taxon>Ecdysozoa</taxon>
        <taxon>Arthropoda</taxon>
        <taxon>Hexapoda</taxon>
        <taxon>Insecta</taxon>
        <taxon>Pterygota</taxon>
        <taxon>Neoptera</taxon>
        <taxon>Paraneoptera</taxon>
        <taxon>Psocodea</taxon>
        <taxon>Troctomorpha</taxon>
        <taxon>Phthiraptera</taxon>
        <taxon>Anoplura</taxon>
        <taxon>Polyplacidae</taxon>
        <taxon>Polyplax</taxon>
    </lineage>
</organism>
<dbReference type="EMBL" id="JAWJWE010000002">
    <property type="protein sequence ID" value="KAK6642424.1"/>
    <property type="molecule type" value="Genomic_DNA"/>
</dbReference>
<feature type="non-terminal residue" evidence="2">
    <location>
        <position position="1"/>
    </location>
</feature>